<comment type="subcellular location">
    <subcellularLocation>
        <location evidence="1 9">Nucleus</location>
    </subcellularLocation>
</comment>
<comment type="similarity">
    <text evidence="2 9">Belongs to the Mediator complex subunit 14 family.</text>
</comment>
<comment type="caution">
    <text evidence="11">The sequence shown here is derived from an EMBL/GenBank/DDBJ whole genome shotgun (WGS) entry which is preliminary data.</text>
</comment>
<feature type="domain" description="Mediator complex subunit MED14 N-terminal" evidence="10">
    <location>
        <begin position="47"/>
        <end position="236"/>
    </location>
</feature>
<evidence type="ECO:0000256" key="1">
    <source>
        <dbReference type="ARBA" id="ARBA00004123"/>
    </source>
</evidence>
<comment type="function">
    <text evidence="9">Component of the Mediator complex, a coactivator involved in the regulated transcription of nearly all RNA polymerase II-dependent genes. Mediator functions as a bridge to convey information from gene-specific regulatory proteins to the basal RNA polymerase II transcription machinery. Mediator is recruited to promoters by direct interactions with regulatory proteins and serves as a scaffold for the assembly of a functional preinitiation complex with RNA polymerase II and the general transcription factors.</text>
</comment>
<dbReference type="GO" id="GO:0006357">
    <property type="term" value="P:regulation of transcription by RNA polymerase II"/>
    <property type="evidence" value="ECO:0007669"/>
    <property type="project" value="InterPro"/>
</dbReference>
<comment type="subunit">
    <text evidence="9">Component of the Mediator complex.</text>
</comment>
<proteinExistence type="inferred from homology"/>
<evidence type="ECO:0000256" key="4">
    <source>
        <dbReference type="ARBA" id="ARBA00023015"/>
    </source>
</evidence>
<dbReference type="GO" id="GO:0070847">
    <property type="term" value="C:core mediator complex"/>
    <property type="evidence" value="ECO:0007669"/>
    <property type="project" value="TreeGrafter"/>
</dbReference>
<evidence type="ECO:0000313" key="12">
    <source>
        <dbReference type="Proteomes" id="UP001175227"/>
    </source>
</evidence>
<keyword evidence="7 9" id="KW-0539">Nucleus</keyword>
<evidence type="ECO:0000259" key="10">
    <source>
        <dbReference type="Pfam" id="PF08638"/>
    </source>
</evidence>
<gene>
    <name evidence="11" type="ORF">IW261DRAFT_1590431</name>
</gene>
<protein>
    <recommendedName>
        <fullName evidence="3 9">Mediator of RNA polymerase II transcription subunit 14</fullName>
    </recommendedName>
    <alternativeName>
        <fullName evidence="8 9">Mediator complex subunit 14</fullName>
    </alternativeName>
</protein>
<dbReference type="EMBL" id="JAUEPR010000004">
    <property type="protein sequence ID" value="KAK0486033.1"/>
    <property type="molecule type" value="Genomic_DNA"/>
</dbReference>
<accession>A0AA39PKM8</accession>
<evidence type="ECO:0000313" key="11">
    <source>
        <dbReference type="EMBL" id="KAK0486033.1"/>
    </source>
</evidence>
<evidence type="ECO:0000256" key="3">
    <source>
        <dbReference type="ARBA" id="ARBA00019619"/>
    </source>
</evidence>
<name>A0AA39PKM8_9AGAR</name>
<evidence type="ECO:0000256" key="6">
    <source>
        <dbReference type="ARBA" id="ARBA00023163"/>
    </source>
</evidence>
<evidence type="ECO:0000256" key="8">
    <source>
        <dbReference type="ARBA" id="ARBA00032007"/>
    </source>
</evidence>
<dbReference type="Pfam" id="PF08638">
    <property type="entry name" value="Med14"/>
    <property type="match status" value="1"/>
</dbReference>
<keyword evidence="5 9" id="KW-0010">Activator</keyword>
<organism evidence="11 12">
    <name type="scientific">Armillaria novae-zelandiae</name>
    <dbReference type="NCBI Taxonomy" id="153914"/>
    <lineage>
        <taxon>Eukaryota</taxon>
        <taxon>Fungi</taxon>
        <taxon>Dikarya</taxon>
        <taxon>Basidiomycota</taxon>
        <taxon>Agaricomycotina</taxon>
        <taxon>Agaricomycetes</taxon>
        <taxon>Agaricomycetidae</taxon>
        <taxon>Agaricales</taxon>
        <taxon>Marasmiineae</taxon>
        <taxon>Physalacriaceae</taxon>
        <taxon>Armillaria</taxon>
    </lineage>
</organism>
<dbReference type="PANTHER" id="PTHR12809:SF2">
    <property type="entry name" value="MEDIATOR OF RNA POLYMERASE II TRANSCRIPTION SUBUNIT 14"/>
    <property type="match status" value="1"/>
</dbReference>
<keyword evidence="4 9" id="KW-0805">Transcription regulation</keyword>
<sequence length="1093" mass="122527">MESNMVADISPPINNVMPASNGIHTNGSIELNIDEHERELPFVDDGQIPLGELLSRVMQSIYAELSELAETMPNMSDSARKRTMADWVVKTKKQVVKLYAVAKWARDAGTVQKCMNITAFLMNQNQQFSDVLGSLEAIRDAMAPARLRNHDLLTSLDVLTTGSYRRLPTIIKKSIIPPRPLTDTEVLKTLTDMEDVMRFRLRLTEIIPVEMSHYRISNGRVYFTAPKLFETSICLRGAEKDDGWFFVHVEFLITVGGDATGIQEFPRIPTGIMKRHLTDEADSRLAFYLPMPEQPPGVELPPRPVLPEGIVDTPLVRLYNFLQIMSLSYQLEILWYQVNSTFSPQSLPLKSISQAERMRSLGWAEFLSVNMTPDRKTMTVTYWRRKPVPNIGMRSRSIRIPEIGGKLVIAIVEARASVQAGGGPERSSKARVLADLQRKSKLGTKQPSDDVEGLRFKVTWEPEQGALGVQIPPEELILPSGTLTVNADDLDFESLLLKVIQRHVNSIISMIQLNLQRGPSRAVFGAPGVVTLNEEGNSRGLRVRLCADEIVIITIDPRTGRLNLRDTGDLAAAGRGPRFFAVSEKINENPTILMDALVRLRLQTIVDFAEQMAKYLGLQSFRTRNFPPEEKRKLGPLARRTLYIQLEHFPDHYLVIVITDDNFQYALIESKVLRDSMFANLVMEDIEYTAKTSRGQDVEVRVGMKRKRSIDDGPSVPHMEADRKGFNLDTQVLRELYNYCCARVAYTKVERQFKLRSIQFTHVTPSTSANPLATELQSSLHILEGAPAAEAAMPNIRVIPLNWWSDSESGKGAQVVTCVKLKYVYVSKSGKGTSSIIRPSKRIIYDTTEAVVSFLSENVNTCVDEFLEEWARVSKMVVIAREVAQLKGRKGWEDVQLLDFDLQTALFVYKGDYTVSITCEDQLKPTGGKFELRFGRMGNVDGGRNPHSEAEPFLRTVLHAGKLGPSVHQLVMLLRDTLPIVVELSGFTGVDSFAKSAGWYRVLYRSHHALDFRLMTEQRVAILDGSHSLFSLPSSSEDAQLGLKPIPNFAQIISELSGPGRRLDVGIVCRVDEVGGVAREVHDRVVKQLEGSR</sequence>
<keyword evidence="12" id="KW-1185">Reference proteome</keyword>
<dbReference type="InterPro" id="IPR055122">
    <property type="entry name" value="Med14_N"/>
</dbReference>
<dbReference type="AlphaFoldDB" id="A0AA39PKM8"/>
<reference evidence="11" key="1">
    <citation type="submission" date="2023-06" db="EMBL/GenBank/DDBJ databases">
        <authorList>
            <consortium name="Lawrence Berkeley National Laboratory"/>
            <person name="Ahrendt S."/>
            <person name="Sahu N."/>
            <person name="Indic B."/>
            <person name="Wong-Bajracharya J."/>
            <person name="Merenyi Z."/>
            <person name="Ke H.-M."/>
            <person name="Monk M."/>
            <person name="Kocsube S."/>
            <person name="Drula E."/>
            <person name="Lipzen A."/>
            <person name="Balint B."/>
            <person name="Henrissat B."/>
            <person name="Andreopoulos B."/>
            <person name="Martin F.M."/>
            <person name="Harder C.B."/>
            <person name="Rigling D."/>
            <person name="Ford K.L."/>
            <person name="Foster G.D."/>
            <person name="Pangilinan J."/>
            <person name="Papanicolaou A."/>
            <person name="Barry K."/>
            <person name="LaButti K."/>
            <person name="Viragh M."/>
            <person name="Koriabine M."/>
            <person name="Yan M."/>
            <person name="Riley R."/>
            <person name="Champramary S."/>
            <person name="Plett K.L."/>
            <person name="Tsai I.J."/>
            <person name="Slot J."/>
            <person name="Sipos G."/>
            <person name="Plett J."/>
            <person name="Nagy L.G."/>
            <person name="Grigoriev I.V."/>
        </authorList>
    </citation>
    <scope>NUCLEOTIDE SEQUENCE</scope>
    <source>
        <strain evidence="11">ICMP 16352</strain>
    </source>
</reference>
<evidence type="ECO:0000256" key="5">
    <source>
        <dbReference type="ARBA" id="ARBA00023159"/>
    </source>
</evidence>
<keyword evidence="6 9" id="KW-0804">Transcription</keyword>
<dbReference type="GO" id="GO:0016592">
    <property type="term" value="C:mediator complex"/>
    <property type="evidence" value="ECO:0007669"/>
    <property type="project" value="UniProtKB-UniRule"/>
</dbReference>
<dbReference type="GO" id="GO:0003712">
    <property type="term" value="F:transcription coregulator activity"/>
    <property type="evidence" value="ECO:0007669"/>
    <property type="project" value="UniProtKB-UniRule"/>
</dbReference>
<dbReference type="PANTHER" id="PTHR12809">
    <property type="entry name" value="MEDIATOR COMPLEX SUBUNIT"/>
    <property type="match status" value="1"/>
</dbReference>
<evidence type="ECO:0000256" key="9">
    <source>
        <dbReference type="RuleBase" id="RU365082"/>
    </source>
</evidence>
<evidence type="ECO:0000256" key="7">
    <source>
        <dbReference type="ARBA" id="ARBA00023242"/>
    </source>
</evidence>
<dbReference type="InterPro" id="IPR013947">
    <property type="entry name" value="Mediator_Med14"/>
</dbReference>
<dbReference type="Proteomes" id="UP001175227">
    <property type="component" value="Unassembled WGS sequence"/>
</dbReference>
<evidence type="ECO:0000256" key="2">
    <source>
        <dbReference type="ARBA" id="ARBA00007813"/>
    </source>
</evidence>